<dbReference type="GO" id="GO:0016020">
    <property type="term" value="C:membrane"/>
    <property type="evidence" value="ECO:0007669"/>
    <property type="project" value="UniProtKB-SubCell"/>
</dbReference>
<evidence type="ECO:0000313" key="18">
    <source>
        <dbReference type="Proteomes" id="UP000594261"/>
    </source>
</evidence>
<evidence type="ECO:0000256" key="13">
    <source>
        <dbReference type="ARBA" id="ARBA00024209"/>
    </source>
</evidence>
<comment type="pathway">
    <text evidence="3">Protein modification; protein ubiquitination.</text>
</comment>
<dbReference type="OMA" id="RANDNTC"/>
<keyword evidence="8 14" id="KW-0863">Zinc-finger</keyword>
<dbReference type="CDD" id="cd16461">
    <property type="entry name" value="RING-H2_EL5-like"/>
    <property type="match status" value="1"/>
</dbReference>
<dbReference type="GO" id="GO:0008270">
    <property type="term" value="F:zinc ion binding"/>
    <property type="evidence" value="ECO:0007669"/>
    <property type="project" value="UniProtKB-KW"/>
</dbReference>
<dbReference type="PROSITE" id="PS50089">
    <property type="entry name" value="ZF_RING_2"/>
    <property type="match status" value="1"/>
</dbReference>
<dbReference type="GO" id="GO:0061630">
    <property type="term" value="F:ubiquitin protein ligase activity"/>
    <property type="evidence" value="ECO:0007669"/>
    <property type="project" value="UniProtKB-EC"/>
</dbReference>
<evidence type="ECO:0000256" key="1">
    <source>
        <dbReference type="ARBA" id="ARBA00000900"/>
    </source>
</evidence>
<keyword evidence="5" id="KW-0808">Transferase</keyword>
<evidence type="ECO:0000313" key="17">
    <source>
        <dbReference type="EnsemblPlants" id="QL11p031860:mrna"/>
    </source>
</evidence>
<evidence type="ECO:0000256" key="15">
    <source>
        <dbReference type="SAM" id="Phobius"/>
    </source>
</evidence>
<dbReference type="AlphaFoldDB" id="A0A7N2RDH4"/>
<dbReference type="EC" id="2.3.2.27" evidence="4"/>
<evidence type="ECO:0000256" key="3">
    <source>
        <dbReference type="ARBA" id="ARBA00004906"/>
    </source>
</evidence>
<evidence type="ECO:0000256" key="4">
    <source>
        <dbReference type="ARBA" id="ARBA00012483"/>
    </source>
</evidence>
<dbReference type="PANTHER" id="PTHR46279">
    <property type="entry name" value="RING/U-BOX SUPERFAMILY PROTEIN"/>
    <property type="match status" value="1"/>
</dbReference>
<comment type="subcellular location">
    <subcellularLocation>
        <location evidence="2">Membrane</location>
        <topology evidence="2">Single-pass membrane protein</topology>
    </subcellularLocation>
</comment>
<dbReference type="EMBL" id="LRBV02000011">
    <property type="status" value="NOT_ANNOTATED_CDS"/>
    <property type="molecule type" value="Genomic_DNA"/>
</dbReference>
<dbReference type="Gene3D" id="3.30.40.10">
    <property type="entry name" value="Zinc/RING finger domain, C3HC4 (zinc finger)"/>
    <property type="match status" value="1"/>
</dbReference>
<evidence type="ECO:0000256" key="7">
    <source>
        <dbReference type="ARBA" id="ARBA00022723"/>
    </source>
</evidence>
<evidence type="ECO:0000256" key="2">
    <source>
        <dbReference type="ARBA" id="ARBA00004167"/>
    </source>
</evidence>
<reference evidence="17" key="2">
    <citation type="submission" date="2021-01" db="UniProtKB">
        <authorList>
            <consortium name="EnsemblPlants"/>
        </authorList>
    </citation>
    <scope>IDENTIFICATION</scope>
</reference>
<comment type="catalytic activity">
    <reaction evidence="1">
        <text>S-ubiquitinyl-[E2 ubiquitin-conjugating enzyme]-L-cysteine + [acceptor protein]-L-lysine = [E2 ubiquitin-conjugating enzyme]-L-cysteine + N(6)-ubiquitinyl-[acceptor protein]-L-lysine.</text>
        <dbReference type="EC" id="2.3.2.27"/>
    </reaction>
</comment>
<evidence type="ECO:0000256" key="10">
    <source>
        <dbReference type="ARBA" id="ARBA00022833"/>
    </source>
</evidence>
<keyword evidence="18" id="KW-1185">Reference proteome</keyword>
<proteinExistence type="inferred from homology"/>
<dbReference type="EnsemblPlants" id="QL11p031860:mrna">
    <property type="protein sequence ID" value="QL11p031860:mrna"/>
    <property type="gene ID" value="QL11p031860"/>
</dbReference>
<evidence type="ECO:0000256" key="6">
    <source>
        <dbReference type="ARBA" id="ARBA00022692"/>
    </source>
</evidence>
<dbReference type="InterPro" id="IPR013083">
    <property type="entry name" value="Znf_RING/FYVE/PHD"/>
</dbReference>
<comment type="similarity">
    <text evidence="13">Belongs to the RING-type zinc finger family. ATL subfamily.</text>
</comment>
<dbReference type="PANTHER" id="PTHR46279:SF31">
    <property type="entry name" value="RING-H2 FINGER PROTEIN ATL20-LIKE ISOFORM X1"/>
    <property type="match status" value="1"/>
</dbReference>
<dbReference type="InterPro" id="IPR001841">
    <property type="entry name" value="Znf_RING"/>
</dbReference>
<keyword evidence="9" id="KW-0833">Ubl conjugation pathway</keyword>
<dbReference type="InParanoid" id="A0A7N2RDH4"/>
<keyword evidence="7" id="KW-0479">Metal-binding</keyword>
<accession>A0A7N2RDH4</accession>
<keyword evidence="12 15" id="KW-0472">Membrane</keyword>
<name>A0A7N2RDH4_QUELO</name>
<dbReference type="SMART" id="SM00184">
    <property type="entry name" value="RING"/>
    <property type="match status" value="1"/>
</dbReference>
<protein>
    <recommendedName>
        <fullName evidence="4">RING-type E3 ubiquitin transferase</fullName>
        <ecNumber evidence="4">2.3.2.27</ecNumber>
    </recommendedName>
</protein>
<sequence length="195" mass="21609">MELQQQCRVILNAPIEVQLTWFEPNCVYCVEECAFKSDTGLEVGCFNVASTAPTPPTPSTGGLPMSAKYGIAIGVGIPGLLCLIWLTCYRCKRVMVNSQIPQPNTRLSTSIVPQHIAFVMGLDGPTIESYPKTLLGESRELPNPNDNTCPICLSEYKPKEMLRTIPECNHYFHVNCIDEWLKISATCPICRNSPD</sequence>
<feature type="transmembrane region" description="Helical" evidence="15">
    <location>
        <begin position="69"/>
        <end position="89"/>
    </location>
</feature>
<evidence type="ECO:0000259" key="16">
    <source>
        <dbReference type="PROSITE" id="PS50089"/>
    </source>
</evidence>
<evidence type="ECO:0000256" key="5">
    <source>
        <dbReference type="ARBA" id="ARBA00022679"/>
    </source>
</evidence>
<dbReference type="Proteomes" id="UP000594261">
    <property type="component" value="Chromosome 11"/>
</dbReference>
<dbReference type="SUPFAM" id="SSF57850">
    <property type="entry name" value="RING/U-box"/>
    <property type="match status" value="1"/>
</dbReference>
<evidence type="ECO:0000256" key="9">
    <source>
        <dbReference type="ARBA" id="ARBA00022786"/>
    </source>
</evidence>
<evidence type="ECO:0000256" key="8">
    <source>
        <dbReference type="ARBA" id="ARBA00022771"/>
    </source>
</evidence>
<keyword evidence="10" id="KW-0862">Zinc</keyword>
<evidence type="ECO:0000256" key="14">
    <source>
        <dbReference type="PROSITE-ProRule" id="PRU00175"/>
    </source>
</evidence>
<dbReference type="Pfam" id="PF13639">
    <property type="entry name" value="zf-RING_2"/>
    <property type="match status" value="1"/>
</dbReference>
<keyword evidence="6 15" id="KW-0812">Transmembrane</keyword>
<keyword evidence="11 15" id="KW-1133">Transmembrane helix</keyword>
<feature type="domain" description="RING-type" evidence="16">
    <location>
        <begin position="149"/>
        <end position="191"/>
    </location>
</feature>
<dbReference type="Gramene" id="QL11p031860:mrna">
    <property type="protein sequence ID" value="QL11p031860:mrna"/>
    <property type="gene ID" value="QL11p031860"/>
</dbReference>
<evidence type="ECO:0000256" key="11">
    <source>
        <dbReference type="ARBA" id="ARBA00022989"/>
    </source>
</evidence>
<reference evidence="17 18" key="1">
    <citation type="journal article" date="2016" name="G3 (Bethesda)">
        <title>First Draft Assembly and Annotation of the Genome of a California Endemic Oak Quercus lobata Nee (Fagaceae).</title>
        <authorList>
            <person name="Sork V.L."/>
            <person name="Fitz-Gibbon S.T."/>
            <person name="Puiu D."/>
            <person name="Crepeau M."/>
            <person name="Gugger P.F."/>
            <person name="Sherman R."/>
            <person name="Stevens K."/>
            <person name="Langley C.H."/>
            <person name="Pellegrini M."/>
            <person name="Salzberg S.L."/>
        </authorList>
    </citation>
    <scope>NUCLEOTIDE SEQUENCE [LARGE SCALE GENOMIC DNA]</scope>
    <source>
        <strain evidence="17 18">cv. SW786</strain>
    </source>
</reference>
<dbReference type="InterPro" id="IPR046948">
    <property type="entry name" value="ATL20-22-like"/>
</dbReference>
<evidence type="ECO:0000256" key="12">
    <source>
        <dbReference type="ARBA" id="ARBA00023136"/>
    </source>
</evidence>
<organism evidence="17 18">
    <name type="scientific">Quercus lobata</name>
    <name type="common">Valley oak</name>
    <dbReference type="NCBI Taxonomy" id="97700"/>
    <lineage>
        <taxon>Eukaryota</taxon>
        <taxon>Viridiplantae</taxon>
        <taxon>Streptophyta</taxon>
        <taxon>Embryophyta</taxon>
        <taxon>Tracheophyta</taxon>
        <taxon>Spermatophyta</taxon>
        <taxon>Magnoliopsida</taxon>
        <taxon>eudicotyledons</taxon>
        <taxon>Gunneridae</taxon>
        <taxon>Pentapetalae</taxon>
        <taxon>rosids</taxon>
        <taxon>fabids</taxon>
        <taxon>Fagales</taxon>
        <taxon>Fagaceae</taxon>
        <taxon>Quercus</taxon>
    </lineage>
</organism>